<evidence type="ECO:0000259" key="1">
    <source>
        <dbReference type="PROSITE" id="PS51462"/>
    </source>
</evidence>
<comment type="caution">
    <text evidence="2">The sequence shown here is derived from an EMBL/GenBank/DDBJ whole genome shotgun (WGS) entry which is preliminary data.</text>
</comment>
<reference evidence="2 3" key="1">
    <citation type="journal article" date="2016" name="Nat. Commun.">
        <title>Thousands of microbial genomes shed light on interconnected biogeochemical processes in an aquifer system.</title>
        <authorList>
            <person name="Anantharaman K."/>
            <person name="Brown C.T."/>
            <person name="Hug L.A."/>
            <person name="Sharon I."/>
            <person name="Castelle C.J."/>
            <person name="Probst A.J."/>
            <person name="Thomas B.C."/>
            <person name="Singh A."/>
            <person name="Wilkins M.J."/>
            <person name="Karaoz U."/>
            <person name="Brodie E.L."/>
            <person name="Williams K.H."/>
            <person name="Hubbard S.S."/>
            <person name="Banfield J.F."/>
        </authorList>
    </citation>
    <scope>NUCLEOTIDE SEQUENCE [LARGE SCALE GENOMIC DNA]</scope>
</reference>
<dbReference type="Proteomes" id="UP000177579">
    <property type="component" value="Unassembled WGS sequence"/>
</dbReference>
<evidence type="ECO:0000313" key="3">
    <source>
        <dbReference type="Proteomes" id="UP000177579"/>
    </source>
</evidence>
<accession>A0A1F5TNT9</accession>
<evidence type="ECO:0000313" key="2">
    <source>
        <dbReference type="EMBL" id="OGF40474.1"/>
    </source>
</evidence>
<organism evidence="2 3">
    <name type="scientific">Candidatus Falkowbacteria bacterium RIFOXYD2_FULL_34_120</name>
    <dbReference type="NCBI Taxonomy" id="1798007"/>
    <lineage>
        <taxon>Bacteria</taxon>
        <taxon>Candidatus Falkowiibacteriota</taxon>
    </lineage>
</organism>
<feature type="domain" description="Nudix hydrolase" evidence="1">
    <location>
        <begin position="3"/>
        <end position="125"/>
    </location>
</feature>
<protein>
    <recommendedName>
        <fullName evidence="1">Nudix hydrolase domain-containing protein</fullName>
    </recommendedName>
</protein>
<proteinExistence type="predicted"/>
<dbReference type="CDD" id="cd02883">
    <property type="entry name" value="NUDIX_Hydrolase"/>
    <property type="match status" value="1"/>
</dbReference>
<name>A0A1F5TNT9_9BACT</name>
<dbReference type="EMBL" id="MFGO01000028">
    <property type="protein sequence ID" value="OGF40474.1"/>
    <property type="molecule type" value="Genomic_DNA"/>
</dbReference>
<dbReference type="SUPFAM" id="SSF55811">
    <property type="entry name" value="Nudix"/>
    <property type="match status" value="1"/>
</dbReference>
<gene>
    <name evidence="2" type="ORF">A2531_03070</name>
</gene>
<dbReference type="PANTHER" id="PTHR43736:SF1">
    <property type="entry name" value="DIHYDRONEOPTERIN TRIPHOSPHATE DIPHOSPHATASE"/>
    <property type="match status" value="1"/>
</dbReference>
<dbReference type="AlphaFoldDB" id="A0A1F5TNT9"/>
<dbReference type="PROSITE" id="PS51462">
    <property type="entry name" value="NUDIX"/>
    <property type="match status" value="1"/>
</dbReference>
<dbReference type="Pfam" id="PF00293">
    <property type="entry name" value="NUDIX"/>
    <property type="match status" value="1"/>
</dbReference>
<dbReference type="PANTHER" id="PTHR43736">
    <property type="entry name" value="ADP-RIBOSE PYROPHOSPHATASE"/>
    <property type="match status" value="1"/>
</dbReference>
<sequence length="127" mass="14511">MSKIILASGPVIVENNQVLLNISSKDNFWKFCGGRPKENENLQETAKRRVKEEMGIDIKIINDQPFLMHTKNDEGGDVILVHFLAKHIGEIKSGKDVKEWKWMNIDNLESNLAKNVIPALKYFGFTK</sequence>
<dbReference type="Gene3D" id="3.90.79.10">
    <property type="entry name" value="Nucleoside Triphosphate Pyrophosphohydrolase"/>
    <property type="match status" value="1"/>
</dbReference>
<dbReference type="InterPro" id="IPR000086">
    <property type="entry name" value="NUDIX_hydrolase_dom"/>
</dbReference>
<dbReference type="InterPro" id="IPR015797">
    <property type="entry name" value="NUDIX_hydrolase-like_dom_sf"/>
</dbReference>